<reference evidence="1 2" key="1">
    <citation type="submission" date="2017-05" db="EMBL/GenBank/DDBJ databases">
        <title>Functional genome analysis of Paenibacillus pasadenensis strain R16: insights on endophytic life style and antifungal activity.</title>
        <authorList>
            <person name="Passera A."/>
            <person name="Marcolungo L."/>
            <person name="Casati P."/>
            <person name="Brasca M."/>
            <person name="Quaglino F."/>
            <person name="Delledonne M."/>
        </authorList>
    </citation>
    <scope>NUCLEOTIDE SEQUENCE [LARGE SCALE GENOMIC DNA]</scope>
    <source>
        <strain evidence="1 2">R16</strain>
    </source>
</reference>
<proteinExistence type="predicted"/>
<organism evidence="1 2">
    <name type="scientific">Paenibacillus pasadenensis</name>
    <dbReference type="NCBI Taxonomy" id="217090"/>
    <lineage>
        <taxon>Bacteria</taxon>
        <taxon>Bacillati</taxon>
        <taxon>Bacillota</taxon>
        <taxon>Bacilli</taxon>
        <taxon>Bacillales</taxon>
        <taxon>Paenibacillaceae</taxon>
        <taxon>Paenibacillus</taxon>
    </lineage>
</organism>
<evidence type="ECO:0000313" key="2">
    <source>
        <dbReference type="Proteomes" id="UP000234789"/>
    </source>
</evidence>
<sequence>MLIIVAFSLPLRAFPVMELRRSAWNQLRIIAAAAAARRRFRTASQIRAW</sequence>
<name>A0A2N5N9V2_9BACL</name>
<dbReference type="EMBL" id="NFEZ01000003">
    <property type="protein sequence ID" value="PLT47098.1"/>
    <property type="molecule type" value="Genomic_DNA"/>
</dbReference>
<dbReference type="AlphaFoldDB" id="A0A2N5N9V2"/>
<dbReference type="Proteomes" id="UP000234789">
    <property type="component" value="Unassembled WGS sequence"/>
</dbReference>
<keyword evidence="2" id="KW-1185">Reference proteome</keyword>
<gene>
    <name evidence="1" type="ORF">B8V81_1322</name>
</gene>
<protein>
    <submittedName>
        <fullName evidence="1">Uncharacterized protein</fullName>
    </submittedName>
</protein>
<comment type="caution">
    <text evidence="1">The sequence shown here is derived from an EMBL/GenBank/DDBJ whole genome shotgun (WGS) entry which is preliminary data.</text>
</comment>
<evidence type="ECO:0000313" key="1">
    <source>
        <dbReference type="EMBL" id="PLT47098.1"/>
    </source>
</evidence>
<accession>A0A2N5N9V2</accession>